<protein>
    <submittedName>
        <fullName evidence="2">Carboxymuconolactone decarboxylase family protein</fullName>
    </submittedName>
</protein>
<evidence type="ECO:0000313" key="3">
    <source>
        <dbReference type="Proteomes" id="UP000193827"/>
    </source>
</evidence>
<reference evidence="2 3" key="1">
    <citation type="submission" date="2017-03" db="EMBL/GenBank/DDBJ databases">
        <authorList>
            <person name="Afonso C.L."/>
            <person name="Miller P.J."/>
            <person name="Scott M.A."/>
            <person name="Spackman E."/>
            <person name="Goraichik I."/>
            <person name="Dimitrov K.M."/>
            <person name="Suarez D.L."/>
            <person name="Swayne D.E."/>
        </authorList>
    </citation>
    <scope>NUCLEOTIDE SEQUENCE [LARGE SCALE GENOMIC DNA]</scope>
    <source>
        <strain evidence="2 3">CECT 8287</strain>
    </source>
</reference>
<dbReference type="SUPFAM" id="SSF69118">
    <property type="entry name" value="AhpD-like"/>
    <property type="match status" value="1"/>
</dbReference>
<dbReference type="InterPro" id="IPR003779">
    <property type="entry name" value="CMD-like"/>
</dbReference>
<dbReference type="Proteomes" id="UP000193827">
    <property type="component" value="Unassembled WGS sequence"/>
</dbReference>
<dbReference type="Gene3D" id="1.20.1290.10">
    <property type="entry name" value="AhpD-like"/>
    <property type="match status" value="1"/>
</dbReference>
<evidence type="ECO:0000259" key="1">
    <source>
        <dbReference type="Pfam" id="PF02627"/>
    </source>
</evidence>
<dbReference type="PANTHER" id="PTHR33930:SF2">
    <property type="entry name" value="BLR3452 PROTEIN"/>
    <property type="match status" value="1"/>
</dbReference>
<sequence>MDWKDTLAHTSSLLGPLRSEQAETAKGFHALHNAALAEGALSTKHKELIALAIGVSKQCNDCIGFHIKAAIRAGATREEVAETINVCVMMNGGPGYMYGAKAIEAFDQLS</sequence>
<dbReference type="RefSeq" id="WP_085890359.1">
    <property type="nucleotide sequence ID" value="NZ_FWFL01000001.1"/>
</dbReference>
<keyword evidence="3" id="KW-1185">Reference proteome</keyword>
<organism evidence="2 3">
    <name type="scientific">Roseovarius litorisediminis</name>
    <dbReference type="NCBI Taxonomy" id="1312363"/>
    <lineage>
        <taxon>Bacteria</taxon>
        <taxon>Pseudomonadati</taxon>
        <taxon>Pseudomonadota</taxon>
        <taxon>Alphaproteobacteria</taxon>
        <taxon>Rhodobacterales</taxon>
        <taxon>Roseobacteraceae</taxon>
        <taxon>Roseovarius</taxon>
    </lineage>
</organism>
<dbReference type="PANTHER" id="PTHR33930">
    <property type="entry name" value="ALKYL HYDROPEROXIDE REDUCTASE AHPD"/>
    <property type="match status" value="1"/>
</dbReference>
<dbReference type="EMBL" id="FWFL01000001">
    <property type="protein sequence ID" value="SLN09650.1"/>
    <property type="molecule type" value="Genomic_DNA"/>
</dbReference>
<dbReference type="Pfam" id="PF02627">
    <property type="entry name" value="CMD"/>
    <property type="match status" value="1"/>
</dbReference>
<dbReference type="InterPro" id="IPR029032">
    <property type="entry name" value="AhpD-like"/>
</dbReference>
<name>A0A1Y5R6B6_9RHOB</name>
<dbReference type="InterPro" id="IPR004675">
    <property type="entry name" value="AhpD_core"/>
</dbReference>
<accession>A0A1Y5R6B6</accession>
<gene>
    <name evidence="2" type="ORF">PEL8287_00063</name>
</gene>
<evidence type="ECO:0000313" key="2">
    <source>
        <dbReference type="EMBL" id="SLN09650.1"/>
    </source>
</evidence>
<feature type="domain" description="Carboxymuconolactone decarboxylase-like" evidence="1">
    <location>
        <begin position="23"/>
        <end position="104"/>
    </location>
</feature>
<dbReference type="AlphaFoldDB" id="A0A1Y5R6B6"/>
<dbReference type="NCBIfam" id="TIGR00778">
    <property type="entry name" value="ahpD_dom"/>
    <property type="match status" value="1"/>
</dbReference>
<dbReference type="OrthoDB" id="1683318at2"/>
<dbReference type="GO" id="GO:0051920">
    <property type="term" value="F:peroxiredoxin activity"/>
    <property type="evidence" value="ECO:0007669"/>
    <property type="project" value="InterPro"/>
</dbReference>
<proteinExistence type="predicted"/>